<evidence type="ECO:0000313" key="7">
    <source>
        <dbReference type="EMBL" id="ERN17547.1"/>
    </source>
</evidence>
<keyword evidence="2 6" id="KW-0285">Flavoprotein</keyword>
<dbReference type="Pfam" id="PF00743">
    <property type="entry name" value="FMO-like"/>
    <property type="match status" value="1"/>
</dbReference>
<evidence type="ECO:0000256" key="4">
    <source>
        <dbReference type="ARBA" id="ARBA00023002"/>
    </source>
</evidence>
<gene>
    <name evidence="7" type="ORF">AMTR_s00059p00118280</name>
</gene>
<reference evidence="8" key="1">
    <citation type="journal article" date="2013" name="Science">
        <title>The Amborella genome and the evolution of flowering plants.</title>
        <authorList>
            <consortium name="Amborella Genome Project"/>
        </authorList>
    </citation>
    <scope>NUCLEOTIDE SEQUENCE [LARGE SCALE GENOMIC DNA]</scope>
</reference>
<dbReference type="InterPro" id="IPR036188">
    <property type="entry name" value="FAD/NAD-bd_sf"/>
</dbReference>
<accession>U5D822</accession>
<dbReference type="InterPro" id="IPR020946">
    <property type="entry name" value="Flavin_mOase-like"/>
</dbReference>
<dbReference type="eggNOG" id="KOG1399">
    <property type="taxonomic scope" value="Eukaryota"/>
</dbReference>
<dbReference type="InterPro" id="IPR050982">
    <property type="entry name" value="Auxin_biosynth/cation_transpt"/>
</dbReference>
<keyword evidence="4 6" id="KW-0560">Oxidoreductase</keyword>
<dbReference type="Gene3D" id="3.50.50.60">
    <property type="entry name" value="FAD/NAD(P)-binding domain"/>
    <property type="match status" value="2"/>
</dbReference>
<dbReference type="AlphaFoldDB" id="U5D822"/>
<dbReference type="PANTHER" id="PTHR43539:SF38">
    <property type="entry name" value="INDOLE-3-PYRUVATE MONOOXYGENASE YUCCA6"/>
    <property type="match status" value="1"/>
</dbReference>
<comment type="catalytic activity">
    <reaction evidence="5">
        <text>indole-3-pyruvate + NADPH + O2 + H(+) = (indol-3-yl)acetate + CO2 + NADP(+) + H2O</text>
        <dbReference type="Rhea" id="RHEA:34331"/>
        <dbReference type="ChEBI" id="CHEBI:15377"/>
        <dbReference type="ChEBI" id="CHEBI:15378"/>
        <dbReference type="ChEBI" id="CHEBI:15379"/>
        <dbReference type="ChEBI" id="CHEBI:16526"/>
        <dbReference type="ChEBI" id="CHEBI:17640"/>
        <dbReference type="ChEBI" id="CHEBI:30854"/>
        <dbReference type="ChEBI" id="CHEBI:57783"/>
        <dbReference type="ChEBI" id="CHEBI:58349"/>
        <dbReference type="EC" id="1.14.13.168"/>
    </reaction>
</comment>
<evidence type="ECO:0000256" key="1">
    <source>
        <dbReference type="ARBA" id="ARBA00009183"/>
    </source>
</evidence>
<dbReference type="Proteomes" id="UP000017836">
    <property type="component" value="Unassembled WGS sequence"/>
</dbReference>
<dbReference type="PROSITE" id="PS51257">
    <property type="entry name" value="PROKAR_LIPOPROTEIN"/>
    <property type="match status" value="1"/>
</dbReference>
<name>U5D822_AMBTC</name>
<protein>
    <recommendedName>
        <fullName evidence="6">Flavin-containing monooxygenase</fullName>
        <ecNumber evidence="6">1.-.-.-</ecNumber>
    </recommendedName>
</protein>
<dbReference type="Gramene" id="ERN17547">
    <property type="protein sequence ID" value="ERN17547"/>
    <property type="gene ID" value="AMTR_s00059p00118280"/>
</dbReference>
<dbReference type="GO" id="GO:0050660">
    <property type="term" value="F:flavin adenine dinucleotide binding"/>
    <property type="evidence" value="ECO:0000318"/>
    <property type="project" value="GO_Central"/>
</dbReference>
<dbReference type="EMBL" id="KI392312">
    <property type="protein sequence ID" value="ERN17547.1"/>
    <property type="molecule type" value="Genomic_DNA"/>
</dbReference>
<evidence type="ECO:0000256" key="3">
    <source>
        <dbReference type="ARBA" id="ARBA00022827"/>
    </source>
</evidence>
<comment type="similarity">
    <text evidence="1 6">Belongs to the FMO family.</text>
</comment>
<dbReference type="SUPFAM" id="SSF51905">
    <property type="entry name" value="FAD/NAD(P)-binding domain"/>
    <property type="match status" value="1"/>
</dbReference>
<dbReference type="GO" id="GO:0004497">
    <property type="term" value="F:monooxygenase activity"/>
    <property type="evidence" value="ECO:0000318"/>
    <property type="project" value="GO_Central"/>
</dbReference>
<dbReference type="GO" id="GO:0103075">
    <property type="term" value="F:indole-3-pyruvate monooxygenase activity"/>
    <property type="evidence" value="ECO:0007669"/>
    <property type="project" value="UniProtKB-EC"/>
</dbReference>
<comment type="cofactor">
    <cofactor evidence="6">
        <name>FAD</name>
        <dbReference type="ChEBI" id="CHEBI:57692"/>
    </cofactor>
</comment>
<organism evidence="7 8">
    <name type="scientific">Amborella trichopoda</name>
    <dbReference type="NCBI Taxonomy" id="13333"/>
    <lineage>
        <taxon>Eukaryota</taxon>
        <taxon>Viridiplantae</taxon>
        <taxon>Streptophyta</taxon>
        <taxon>Embryophyta</taxon>
        <taxon>Tracheophyta</taxon>
        <taxon>Spermatophyta</taxon>
        <taxon>Magnoliopsida</taxon>
        <taxon>Amborellales</taxon>
        <taxon>Amborellaceae</taxon>
        <taxon>Amborella</taxon>
    </lineage>
</organism>
<dbReference type="EC" id="1.-.-.-" evidence="6"/>
<dbReference type="HOGENOM" id="CLU_006909_2_0_1"/>
<evidence type="ECO:0000256" key="6">
    <source>
        <dbReference type="RuleBase" id="RU361177"/>
    </source>
</evidence>
<evidence type="ECO:0000256" key="5">
    <source>
        <dbReference type="ARBA" id="ARBA00047707"/>
    </source>
</evidence>
<evidence type="ECO:0000313" key="8">
    <source>
        <dbReference type="Proteomes" id="UP000017836"/>
    </source>
</evidence>
<keyword evidence="3 6" id="KW-0274">FAD</keyword>
<proteinExistence type="inferred from homology"/>
<dbReference type="PANTHER" id="PTHR43539">
    <property type="entry name" value="FLAVIN-BINDING MONOOXYGENASE-LIKE PROTEIN (AFU_ORTHOLOGUE AFUA_4G09220)"/>
    <property type="match status" value="1"/>
</dbReference>
<keyword evidence="8" id="KW-1185">Reference proteome</keyword>
<sequence>MKRRSVWVAGPVIVGAGPSGLAVAACLRNRGIPFLSLERAHCVASLWKLKTCDRLKLPLPKSFCQLPLMPFPETSSSTSKPIPKAFWPDIRGLDSFPGSFSHSSMYKNGEEFRERKVLAVGCGNSGMEVGCSYSANVSMVVRDKVHILARGMKLLKWLPLRWVDCFLLLVSWFLIGNTGKLGLERPRLGPLELMRRQGKTPVLDVGTLDKIKTRHIKVVPGIKRFNGSNVEFVDGKMERFDSGVLATGYQSNVPSWLKEGDMSNKKGGVNKRLFPNGWKGERGLYAVGFTKGGLQGISMDAIRVAEDIASIWKSEAKLLALSHMP</sequence>
<dbReference type="STRING" id="13333.U5D822"/>
<evidence type="ECO:0000256" key="2">
    <source>
        <dbReference type="ARBA" id="ARBA00022630"/>
    </source>
</evidence>
<dbReference type="GO" id="GO:0050661">
    <property type="term" value="F:NADP binding"/>
    <property type="evidence" value="ECO:0007669"/>
    <property type="project" value="InterPro"/>
</dbReference>
<keyword evidence="6" id="KW-0503">Monooxygenase</keyword>
<dbReference type="GO" id="GO:0004499">
    <property type="term" value="F:N,N-dimethylaniline monooxygenase activity"/>
    <property type="evidence" value="ECO:0007669"/>
    <property type="project" value="InterPro"/>
</dbReference>